<organism evidence="1 2">
    <name type="scientific">Zopfia rhizophila CBS 207.26</name>
    <dbReference type="NCBI Taxonomy" id="1314779"/>
    <lineage>
        <taxon>Eukaryota</taxon>
        <taxon>Fungi</taxon>
        <taxon>Dikarya</taxon>
        <taxon>Ascomycota</taxon>
        <taxon>Pezizomycotina</taxon>
        <taxon>Dothideomycetes</taxon>
        <taxon>Dothideomycetes incertae sedis</taxon>
        <taxon>Zopfiaceae</taxon>
        <taxon>Zopfia</taxon>
    </lineage>
</organism>
<dbReference type="InterPro" id="IPR036397">
    <property type="entry name" value="RNaseH_sf"/>
</dbReference>
<accession>A0A6A6DQ35</accession>
<name>A0A6A6DQ35_9PEZI</name>
<evidence type="ECO:0000313" key="2">
    <source>
        <dbReference type="Proteomes" id="UP000800200"/>
    </source>
</evidence>
<dbReference type="Proteomes" id="UP000800200">
    <property type="component" value="Unassembled WGS sequence"/>
</dbReference>
<sequence length="223" mass="25750">MVISVEVRVGSSAFSSSEVFEGLFTLQKSCLNQRKRKRPRFETPPLVVAAAKWQLNEQLRPPSRRRLCGPLLLPTGGYGKAERFKPGNIQYNKDTRPDPEKQQKFHIYCGVGYNFAWAIEYDVGNSNGKMNAENRVLNWMDKHGMDHVEEPSSSPDFSVMETWVNVLRQKFCQRRIASGHAGVNRFSKIWRELKPEKINKSIDSYPARLYECMERTEGRATKY</sequence>
<dbReference type="OrthoDB" id="3792031at2759"/>
<reference evidence="1" key="1">
    <citation type="journal article" date="2020" name="Stud. Mycol.">
        <title>101 Dothideomycetes genomes: a test case for predicting lifestyles and emergence of pathogens.</title>
        <authorList>
            <person name="Haridas S."/>
            <person name="Albert R."/>
            <person name="Binder M."/>
            <person name="Bloem J."/>
            <person name="Labutti K."/>
            <person name="Salamov A."/>
            <person name="Andreopoulos B."/>
            <person name="Baker S."/>
            <person name="Barry K."/>
            <person name="Bills G."/>
            <person name="Bluhm B."/>
            <person name="Cannon C."/>
            <person name="Castanera R."/>
            <person name="Culley D."/>
            <person name="Daum C."/>
            <person name="Ezra D."/>
            <person name="Gonzalez J."/>
            <person name="Henrissat B."/>
            <person name="Kuo A."/>
            <person name="Liang C."/>
            <person name="Lipzen A."/>
            <person name="Lutzoni F."/>
            <person name="Magnuson J."/>
            <person name="Mondo S."/>
            <person name="Nolan M."/>
            <person name="Ohm R."/>
            <person name="Pangilinan J."/>
            <person name="Park H.-J."/>
            <person name="Ramirez L."/>
            <person name="Alfaro M."/>
            <person name="Sun H."/>
            <person name="Tritt A."/>
            <person name="Yoshinaga Y."/>
            <person name="Zwiers L.-H."/>
            <person name="Turgeon B."/>
            <person name="Goodwin S."/>
            <person name="Spatafora J."/>
            <person name="Crous P."/>
            <person name="Grigoriev I."/>
        </authorList>
    </citation>
    <scope>NUCLEOTIDE SEQUENCE</scope>
    <source>
        <strain evidence="1">CBS 207.26</strain>
    </source>
</reference>
<dbReference type="Gene3D" id="3.30.420.10">
    <property type="entry name" value="Ribonuclease H-like superfamily/Ribonuclease H"/>
    <property type="match status" value="1"/>
</dbReference>
<keyword evidence="2" id="KW-1185">Reference proteome</keyword>
<dbReference type="AlphaFoldDB" id="A0A6A6DQ35"/>
<proteinExistence type="predicted"/>
<protein>
    <submittedName>
        <fullName evidence="1">Uncharacterized protein</fullName>
    </submittedName>
</protein>
<evidence type="ECO:0000313" key="1">
    <source>
        <dbReference type="EMBL" id="KAF2180030.1"/>
    </source>
</evidence>
<dbReference type="EMBL" id="ML994660">
    <property type="protein sequence ID" value="KAF2180030.1"/>
    <property type="molecule type" value="Genomic_DNA"/>
</dbReference>
<gene>
    <name evidence="1" type="ORF">K469DRAFT_693504</name>
</gene>
<dbReference type="GO" id="GO:0003676">
    <property type="term" value="F:nucleic acid binding"/>
    <property type="evidence" value="ECO:0007669"/>
    <property type="project" value="InterPro"/>
</dbReference>